<dbReference type="PANTHER" id="PTHR30570">
    <property type="entry name" value="PERIPLASMIC PHOSPHATE BINDING COMPONENT OF PHOSPHATE ABC TRANSPORTER"/>
    <property type="match status" value="1"/>
</dbReference>
<keyword evidence="5 10" id="KW-0813">Transport</keyword>
<comment type="function">
    <text evidence="1">Part of the ABC transporter complex PstSACB involved in phosphate import.</text>
</comment>
<keyword evidence="13" id="KW-1185">Reference proteome</keyword>
<dbReference type="EMBL" id="JAWONS010000248">
    <property type="protein sequence ID" value="MDW2799232.1"/>
    <property type="molecule type" value="Genomic_DNA"/>
</dbReference>
<evidence type="ECO:0000256" key="6">
    <source>
        <dbReference type="ARBA" id="ARBA00022592"/>
    </source>
</evidence>
<keyword evidence="10" id="KW-0472">Membrane</keyword>
<dbReference type="PROSITE" id="PS51257">
    <property type="entry name" value="PROKAR_LIPOPROTEIN"/>
    <property type="match status" value="1"/>
</dbReference>
<evidence type="ECO:0000256" key="5">
    <source>
        <dbReference type="ARBA" id="ARBA00022448"/>
    </source>
</evidence>
<dbReference type="RefSeq" id="WP_318065431.1">
    <property type="nucleotide sequence ID" value="NZ_JAWONS010000248.1"/>
</dbReference>
<dbReference type="InterPro" id="IPR024370">
    <property type="entry name" value="PBP_domain"/>
</dbReference>
<dbReference type="InterPro" id="IPR011862">
    <property type="entry name" value="Phos-bd"/>
</dbReference>
<evidence type="ECO:0000256" key="7">
    <source>
        <dbReference type="ARBA" id="ARBA00022729"/>
    </source>
</evidence>
<evidence type="ECO:0000256" key="10">
    <source>
        <dbReference type="RuleBase" id="RU367119"/>
    </source>
</evidence>
<dbReference type="CDD" id="cd13654">
    <property type="entry name" value="PBP2_phosphate_like_2"/>
    <property type="match status" value="1"/>
</dbReference>
<keyword evidence="7 10" id="KW-0732">Signal</keyword>
<dbReference type="NCBIfam" id="TIGR02136">
    <property type="entry name" value="ptsS_2"/>
    <property type="match status" value="1"/>
</dbReference>
<dbReference type="PANTHER" id="PTHR30570:SF1">
    <property type="entry name" value="PHOSPHATE-BINDING PROTEIN PSTS"/>
    <property type="match status" value="1"/>
</dbReference>
<gene>
    <name evidence="12" type="ORF">RZO55_16795</name>
</gene>
<dbReference type="SUPFAM" id="SSF53850">
    <property type="entry name" value="Periplasmic binding protein-like II"/>
    <property type="match status" value="1"/>
</dbReference>
<evidence type="ECO:0000256" key="8">
    <source>
        <dbReference type="ARBA" id="ARBA00023139"/>
    </source>
</evidence>
<keyword evidence="9 10" id="KW-0449">Lipoprotein</keyword>
<reference evidence="12 13" key="1">
    <citation type="submission" date="2023-10" db="EMBL/GenBank/DDBJ databases">
        <title>A novel Glycoside Hydrolase 43-Like Enzyme from Clostrdium boliviensis is an Endo-xylanase, and a Candidate for Xylooligosaccharides Production from Different Xylan Substrates.</title>
        <authorList>
            <person name="Alvarez M.T."/>
            <person name="Rocabado-Villegas L.R."/>
            <person name="Salas-Veizaga D.M."/>
            <person name="Linares-Pasten J.A."/>
            <person name="Gudmundsdottir E.E."/>
            <person name="Hreggvidsson G.O."/>
            <person name="Adlercreutz P."/>
            <person name="Nordberg Karlsson E."/>
        </authorList>
    </citation>
    <scope>NUCLEOTIDE SEQUENCE [LARGE SCALE GENOMIC DNA]</scope>
    <source>
        <strain evidence="12 13">E-1</strain>
    </source>
</reference>
<evidence type="ECO:0000256" key="9">
    <source>
        <dbReference type="ARBA" id="ARBA00023288"/>
    </source>
</evidence>
<evidence type="ECO:0000256" key="3">
    <source>
        <dbReference type="ARBA" id="ARBA00008725"/>
    </source>
</evidence>
<protein>
    <recommendedName>
        <fullName evidence="10">Phosphate-binding protein</fullName>
    </recommendedName>
</protein>
<comment type="caution">
    <text evidence="12">The sequence shown here is derived from an EMBL/GenBank/DDBJ whole genome shotgun (WGS) entry which is preliminary data.</text>
</comment>
<feature type="chain" id="PRO_5044975245" description="Phosphate-binding protein" evidence="10">
    <location>
        <begin position="24"/>
        <end position="316"/>
    </location>
</feature>
<dbReference type="Proteomes" id="UP001276854">
    <property type="component" value="Unassembled WGS sequence"/>
</dbReference>
<evidence type="ECO:0000256" key="2">
    <source>
        <dbReference type="ARBA" id="ARBA00004193"/>
    </source>
</evidence>
<feature type="signal peptide" evidence="10">
    <location>
        <begin position="1"/>
        <end position="23"/>
    </location>
</feature>
<keyword evidence="10" id="KW-1003">Cell membrane</keyword>
<evidence type="ECO:0000313" key="12">
    <source>
        <dbReference type="EMBL" id="MDW2799232.1"/>
    </source>
</evidence>
<proteinExistence type="inferred from homology"/>
<sequence length="316" mass="34868">MKKINSKKSILLALLLTSTFVFTGCGQQQSAQQESGTAGKLSGEIRIDGSSTVFPITEAVVEEFNKSEPDVKIPVGISGTGGGFKKFVTKETDISNASRPIKDEEAKKAKDAGVDYIELKVAYDGLSVLVNPENTWVDSLTVEELKKIWNPDSEVKTWKDVRDEWPEEEIKLYAPGTDSGTFDYFTEEINGESGAIRSDFTGSEDDNVLVQGIAGDKNALGFFGFAYYEENQDKLKLVPIDNGNGAVTPSFETIKSGEYAPLSRPIFIYVNKEALTRAEVKEFVKFYLEKAKDIVPEVGYVSLPEEEYKTESGQLE</sequence>
<comment type="subcellular location">
    <subcellularLocation>
        <location evidence="2 10">Cell membrane</location>
        <topology evidence="2 10">Lipid-anchor</topology>
    </subcellularLocation>
</comment>
<keyword evidence="8 10" id="KW-0564">Palmitate</keyword>
<evidence type="ECO:0000259" key="11">
    <source>
        <dbReference type="Pfam" id="PF12849"/>
    </source>
</evidence>
<comment type="similarity">
    <text evidence="3 10">Belongs to the PstS family.</text>
</comment>
<comment type="function">
    <text evidence="10">Involved in the system for phosphate transport across the cytoplasmic membrane.</text>
</comment>
<feature type="domain" description="PBP" evidence="11">
    <location>
        <begin position="39"/>
        <end position="288"/>
    </location>
</feature>
<evidence type="ECO:0000256" key="1">
    <source>
        <dbReference type="ARBA" id="ARBA00002841"/>
    </source>
</evidence>
<name>A0ABU4GNN4_9CLOT</name>
<keyword evidence="6 10" id="KW-0592">Phosphate transport</keyword>
<accession>A0ABU4GNN4</accession>
<dbReference type="Pfam" id="PF12849">
    <property type="entry name" value="PBP_like_2"/>
    <property type="match status" value="1"/>
</dbReference>
<evidence type="ECO:0000313" key="13">
    <source>
        <dbReference type="Proteomes" id="UP001276854"/>
    </source>
</evidence>
<dbReference type="InterPro" id="IPR050811">
    <property type="entry name" value="Phosphate_ABC_transporter"/>
</dbReference>
<comment type="subunit">
    <text evidence="4 10">The complex is composed of two ATP-binding proteins (PstB), two transmembrane proteins (PstC and PstA) and a solute-binding protein (PstS).</text>
</comment>
<organism evidence="12 13">
    <name type="scientific">Clostridium boliviensis</name>
    <dbReference type="NCBI Taxonomy" id="318465"/>
    <lineage>
        <taxon>Bacteria</taxon>
        <taxon>Bacillati</taxon>
        <taxon>Bacillota</taxon>
        <taxon>Clostridia</taxon>
        <taxon>Eubacteriales</taxon>
        <taxon>Clostridiaceae</taxon>
        <taxon>Clostridium</taxon>
    </lineage>
</organism>
<evidence type="ECO:0000256" key="4">
    <source>
        <dbReference type="ARBA" id="ARBA00011529"/>
    </source>
</evidence>
<dbReference type="Gene3D" id="3.40.190.10">
    <property type="entry name" value="Periplasmic binding protein-like II"/>
    <property type="match status" value="2"/>
</dbReference>